<dbReference type="SUPFAM" id="SSF52833">
    <property type="entry name" value="Thioredoxin-like"/>
    <property type="match status" value="1"/>
</dbReference>
<dbReference type="InterPro" id="IPR024775">
    <property type="entry name" value="DinB-like"/>
</dbReference>
<comment type="caution">
    <text evidence="3">The sequence shown here is derived from an EMBL/GenBank/DDBJ whole genome shotgun (WGS) entry which is preliminary data.</text>
</comment>
<dbReference type="Gene3D" id="1.20.120.450">
    <property type="entry name" value="dinb family like domain"/>
    <property type="match status" value="1"/>
</dbReference>
<organism evidence="3 4">
    <name type="scientific">Zwartia hollandica</name>
    <dbReference type="NCBI Taxonomy" id="324606"/>
    <lineage>
        <taxon>Bacteria</taxon>
        <taxon>Pseudomonadati</taxon>
        <taxon>Pseudomonadota</taxon>
        <taxon>Betaproteobacteria</taxon>
        <taxon>Burkholderiales</taxon>
        <taxon>Alcaligenaceae</taxon>
        <taxon>Zwartia</taxon>
    </lineage>
</organism>
<evidence type="ECO:0000259" key="1">
    <source>
        <dbReference type="Pfam" id="PF00462"/>
    </source>
</evidence>
<dbReference type="InterPro" id="IPR002109">
    <property type="entry name" value="Glutaredoxin"/>
</dbReference>
<dbReference type="EMBL" id="JAHXRI010000006">
    <property type="protein sequence ID" value="MBZ1349674.1"/>
    <property type="molecule type" value="Genomic_DNA"/>
</dbReference>
<accession>A0A953N7P9</accession>
<reference evidence="3" key="1">
    <citation type="submission" date="2021-07" db="EMBL/GenBank/DDBJ databases">
        <title>New genus and species of the family Alcaligenaceae.</title>
        <authorList>
            <person name="Hahn M.W."/>
        </authorList>
    </citation>
    <scope>NUCLEOTIDE SEQUENCE</scope>
    <source>
        <strain evidence="3">LF4-65</strain>
    </source>
</reference>
<dbReference type="Proteomes" id="UP000739565">
    <property type="component" value="Unassembled WGS sequence"/>
</dbReference>
<evidence type="ECO:0000313" key="3">
    <source>
        <dbReference type="EMBL" id="MBZ1349674.1"/>
    </source>
</evidence>
<dbReference type="Pfam" id="PF12867">
    <property type="entry name" value="DinB_2"/>
    <property type="match status" value="1"/>
</dbReference>
<feature type="domain" description="Glutaredoxin" evidence="1">
    <location>
        <begin position="9"/>
        <end position="66"/>
    </location>
</feature>
<sequence>MQATQSARVQVFWQPGCSSCLRTKEFLTKQGIDFESIDVLNDPTGMAKLHALGARSVPIVALGGRFTFCQSFNDVIKFLDLKTKLMDPLPPEQLIAKLDTIIQTAQRLIKQFSPEQLRENFRDRNRNPADTVFHIFRVAQMGAEAANQIDLKFESFGELAPKAWSANELADWGSKVREQVADWWRNEPNRDLQYLVPTYYGRRAMHDVLERTTWHAAQHTRQITLMLETYGIVPDQPLSPEDLKGLPVPDEVWDR</sequence>
<evidence type="ECO:0000313" key="4">
    <source>
        <dbReference type="Proteomes" id="UP000739565"/>
    </source>
</evidence>
<dbReference type="AlphaFoldDB" id="A0A953N7P9"/>
<gene>
    <name evidence="3" type="ORF">KZZ10_03365</name>
</gene>
<dbReference type="RefSeq" id="WP_259660099.1">
    <property type="nucleotide sequence ID" value="NZ_JAHXRI010000006.1"/>
</dbReference>
<dbReference type="InterPro" id="IPR034660">
    <property type="entry name" value="DinB/YfiT-like"/>
</dbReference>
<protein>
    <submittedName>
        <fullName evidence="3">DinB family protein</fullName>
    </submittedName>
</protein>
<name>A0A953N7P9_9BURK</name>
<feature type="domain" description="DinB-like" evidence="2">
    <location>
        <begin position="99"/>
        <end position="223"/>
    </location>
</feature>
<evidence type="ECO:0000259" key="2">
    <source>
        <dbReference type="Pfam" id="PF12867"/>
    </source>
</evidence>
<dbReference type="SUPFAM" id="SSF109854">
    <property type="entry name" value="DinB/YfiT-like putative metalloenzymes"/>
    <property type="match status" value="1"/>
</dbReference>
<dbReference type="InterPro" id="IPR036249">
    <property type="entry name" value="Thioredoxin-like_sf"/>
</dbReference>
<keyword evidence="4" id="KW-1185">Reference proteome</keyword>
<dbReference type="PROSITE" id="PS51354">
    <property type="entry name" value="GLUTAREDOXIN_2"/>
    <property type="match status" value="1"/>
</dbReference>
<dbReference type="Gene3D" id="3.40.30.10">
    <property type="entry name" value="Glutaredoxin"/>
    <property type="match status" value="1"/>
</dbReference>
<proteinExistence type="predicted"/>
<dbReference type="CDD" id="cd02976">
    <property type="entry name" value="NrdH"/>
    <property type="match status" value="1"/>
</dbReference>
<dbReference type="Pfam" id="PF00462">
    <property type="entry name" value="Glutaredoxin"/>
    <property type="match status" value="1"/>
</dbReference>